<dbReference type="InterPro" id="IPR023271">
    <property type="entry name" value="Aquaporin-like"/>
</dbReference>
<evidence type="ECO:0000256" key="7">
    <source>
        <dbReference type="ARBA" id="ARBA00023136"/>
    </source>
</evidence>
<keyword evidence="4 9" id="KW-0812">Transmembrane</keyword>
<dbReference type="PRINTS" id="PR00783">
    <property type="entry name" value="MINTRINSICP"/>
</dbReference>
<evidence type="ECO:0000256" key="10">
    <source>
        <dbReference type="SAM" id="Phobius"/>
    </source>
</evidence>
<dbReference type="InterPro" id="IPR050363">
    <property type="entry name" value="MIP/Aquaporin"/>
</dbReference>
<evidence type="ECO:0000256" key="1">
    <source>
        <dbReference type="ARBA" id="ARBA00004141"/>
    </source>
</evidence>
<evidence type="ECO:0000256" key="3">
    <source>
        <dbReference type="ARBA" id="ARBA00022448"/>
    </source>
</evidence>
<sequence>MPSAGFTTRPVSMPRMSTDDTKVHVEAVIPPEKPALPELEPFTPPTKERLLWRIRNAIREPMAEFLGVAVFVIFGAGADAQVTLSTNPSVASVHKGEYISTNFGWGIGLAMAVWISGGISGGHVNPAITLALATWRGFPWRKVPVYIFAQVMGGVVGAGLVYSQYIHAIDIFEGGRGVRTLATAGFFSSFALDYLTAVSCFFSEFLGTAVLAFIIMAATDKNNAAPPSGLLPVVLFLTLLGLGAALGMQTGTSLAFSFNPARDFGPRLFLSMAGYGREVYTYRNQYWLWCPILAAILGAQAAVGVYDIFLYNPNEKESVSASSHPDIIKGRQSQTLTETASATKHDFADEDPHYFYASFTTYDIDYWHPDIPL</sequence>
<reference evidence="12" key="1">
    <citation type="journal article" date="2014" name="Proc. Natl. Acad. Sci. U.S.A.">
        <title>Extensive sampling of basidiomycete genomes demonstrates inadequacy of the white-rot/brown-rot paradigm for wood decay fungi.</title>
        <authorList>
            <person name="Riley R."/>
            <person name="Salamov A.A."/>
            <person name="Brown D.W."/>
            <person name="Nagy L.G."/>
            <person name="Floudas D."/>
            <person name="Held B.W."/>
            <person name="Levasseur A."/>
            <person name="Lombard V."/>
            <person name="Morin E."/>
            <person name="Otillar R."/>
            <person name="Lindquist E.A."/>
            <person name="Sun H."/>
            <person name="LaButti K.M."/>
            <person name="Schmutz J."/>
            <person name="Jabbour D."/>
            <person name="Luo H."/>
            <person name="Baker S.E."/>
            <person name="Pisabarro A.G."/>
            <person name="Walton J.D."/>
            <person name="Blanchette R.A."/>
            <person name="Henrissat B."/>
            <person name="Martin F."/>
            <person name="Cullen D."/>
            <person name="Hibbett D.S."/>
            <person name="Grigoriev I.V."/>
        </authorList>
    </citation>
    <scope>NUCLEOTIDE SEQUENCE [LARGE SCALE GENOMIC DNA]</scope>
    <source>
        <strain evidence="12">CBS 339.88</strain>
    </source>
</reference>
<proteinExistence type="inferred from homology"/>
<gene>
    <name evidence="11" type="ORF">GALMADRAFT_155858</name>
</gene>
<evidence type="ECO:0000256" key="6">
    <source>
        <dbReference type="ARBA" id="ARBA00022989"/>
    </source>
</evidence>
<feature type="transmembrane region" description="Helical" evidence="10">
    <location>
        <begin position="194"/>
        <end position="218"/>
    </location>
</feature>
<dbReference type="CDD" id="cd00333">
    <property type="entry name" value="MIP"/>
    <property type="match status" value="1"/>
</dbReference>
<dbReference type="GO" id="GO:0015250">
    <property type="term" value="F:water channel activity"/>
    <property type="evidence" value="ECO:0007669"/>
    <property type="project" value="TreeGrafter"/>
</dbReference>
<evidence type="ECO:0000256" key="5">
    <source>
        <dbReference type="ARBA" id="ARBA00022737"/>
    </source>
</evidence>
<feature type="transmembrane region" description="Helical" evidence="10">
    <location>
        <begin position="63"/>
        <end position="83"/>
    </location>
</feature>
<dbReference type="STRING" id="685588.A0A067T246"/>
<evidence type="ECO:0000256" key="2">
    <source>
        <dbReference type="ARBA" id="ARBA00006175"/>
    </source>
</evidence>
<keyword evidence="7 10" id="KW-0472">Membrane</keyword>
<dbReference type="GO" id="GO:0005886">
    <property type="term" value="C:plasma membrane"/>
    <property type="evidence" value="ECO:0007669"/>
    <property type="project" value="TreeGrafter"/>
</dbReference>
<dbReference type="AlphaFoldDB" id="A0A067T246"/>
<dbReference type="EMBL" id="KL142377">
    <property type="protein sequence ID" value="KDR77216.1"/>
    <property type="molecule type" value="Genomic_DNA"/>
</dbReference>
<dbReference type="PANTHER" id="PTHR43829:SF9">
    <property type="entry name" value="AQUAPORIN-9"/>
    <property type="match status" value="1"/>
</dbReference>
<evidence type="ECO:0008006" key="13">
    <source>
        <dbReference type="Google" id="ProtNLM"/>
    </source>
</evidence>
<evidence type="ECO:0000256" key="9">
    <source>
        <dbReference type="RuleBase" id="RU000477"/>
    </source>
</evidence>
<evidence type="ECO:0000313" key="11">
    <source>
        <dbReference type="EMBL" id="KDR77216.1"/>
    </source>
</evidence>
<organism evidence="11 12">
    <name type="scientific">Galerina marginata (strain CBS 339.88)</name>
    <dbReference type="NCBI Taxonomy" id="685588"/>
    <lineage>
        <taxon>Eukaryota</taxon>
        <taxon>Fungi</taxon>
        <taxon>Dikarya</taxon>
        <taxon>Basidiomycota</taxon>
        <taxon>Agaricomycotina</taxon>
        <taxon>Agaricomycetes</taxon>
        <taxon>Agaricomycetidae</taxon>
        <taxon>Agaricales</taxon>
        <taxon>Agaricineae</taxon>
        <taxon>Strophariaceae</taxon>
        <taxon>Galerina</taxon>
    </lineage>
</organism>
<dbReference type="Gene3D" id="1.20.1080.10">
    <property type="entry name" value="Glycerol uptake facilitator protein"/>
    <property type="match status" value="1"/>
</dbReference>
<dbReference type="HOGENOM" id="CLU_020019_9_0_1"/>
<feature type="transmembrane region" description="Helical" evidence="10">
    <location>
        <begin position="145"/>
        <end position="166"/>
    </location>
</feature>
<feature type="transmembrane region" description="Helical" evidence="10">
    <location>
        <begin position="286"/>
        <end position="309"/>
    </location>
</feature>
<dbReference type="FunFam" id="1.20.1080.10:FF:000027">
    <property type="entry name" value="MIP aquaporin"/>
    <property type="match status" value="1"/>
</dbReference>
<accession>A0A067T246</accession>
<comment type="subcellular location">
    <subcellularLocation>
        <location evidence="1">Membrane</location>
        <topology evidence="1">Multi-pass membrane protein</topology>
    </subcellularLocation>
</comment>
<dbReference type="Pfam" id="PF00230">
    <property type="entry name" value="MIP"/>
    <property type="match status" value="1"/>
</dbReference>
<dbReference type="PANTHER" id="PTHR43829">
    <property type="entry name" value="AQUAPORIN OR AQUAGLYCEROPORIN RELATED"/>
    <property type="match status" value="1"/>
</dbReference>
<evidence type="ECO:0000313" key="12">
    <source>
        <dbReference type="Proteomes" id="UP000027222"/>
    </source>
</evidence>
<dbReference type="InterPro" id="IPR022357">
    <property type="entry name" value="MIP_CS"/>
</dbReference>
<evidence type="ECO:0000256" key="4">
    <source>
        <dbReference type="ARBA" id="ARBA00022692"/>
    </source>
</evidence>
<protein>
    <recommendedName>
        <fullName evidence="13">Aquaporin</fullName>
    </recommendedName>
</protein>
<keyword evidence="5" id="KW-0677">Repeat</keyword>
<dbReference type="SUPFAM" id="SSF81338">
    <property type="entry name" value="Aquaporin-like"/>
    <property type="match status" value="1"/>
</dbReference>
<dbReference type="PROSITE" id="PS00221">
    <property type="entry name" value="MIP"/>
    <property type="match status" value="1"/>
</dbReference>
<dbReference type="OrthoDB" id="3222at2759"/>
<dbReference type="Proteomes" id="UP000027222">
    <property type="component" value="Unassembled WGS sequence"/>
</dbReference>
<dbReference type="InterPro" id="IPR000425">
    <property type="entry name" value="MIP"/>
</dbReference>
<keyword evidence="12" id="KW-1185">Reference proteome</keyword>
<dbReference type="GO" id="GO:0015254">
    <property type="term" value="F:glycerol channel activity"/>
    <property type="evidence" value="ECO:0007669"/>
    <property type="project" value="TreeGrafter"/>
</dbReference>
<dbReference type="NCBIfam" id="TIGR00861">
    <property type="entry name" value="MIP"/>
    <property type="match status" value="1"/>
</dbReference>
<comment type="similarity">
    <text evidence="2 9">Belongs to the MIP/aquaporin (TC 1.A.8) family.</text>
</comment>
<feature type="transmembrane region" description="Helical" evidence="10">
    <location>
        <begin position="230"/>
        <end position="248"/>
    </location>
</feature>
<keyword evidence="6 10" id="KW-1133">Transmembrane helix</keyword>
<comment type="catalytic activity">
    <reaction evidence="8">
        <text>H2O(in) = H2O(out)</text>
        <dbReference type="Rhea" id="RHEA:29667"/>
        <dbReference type="ChEBI" id="CHEBI:15377"/>
    </reaction>
</comment>
<evidence type="ECO:0000256" key="8">
    <source>
        <dbReference type="ARBA" id="ARBA00034651"/>
    </source>
</evidence>
<feature type="transmembrane region" description="Helical" evidence="10">
    <location>
        <begin position="103"/>
        <end position="124"/>
    </location>
</feature>
<name>A0A067T246_GALM3</name>
<keyword evidence="3 9" id="KW-0813">Transport</keyword>